<dbReference type="AlphaFoldDB" id="A0A6C0K6W6"/>
<dbReference type="PANTHER" id="PTHR47114">
    <property type="match status" value="1"/>
</dbReference>
<reference evidence="3" key="1">
    <citation type="journal article" date="2020" name="Nature">
        <title>Giant virus diversity and host interactions through global metagenomics.</title>
        <authorList>
            <person name="Schulz F."/>
            <person name="Roux S."/>
            <person name="Paez-Espino D."/>
            <person name="Jungbluth S."/>
            <person name="Walsh D.A."/>
            <person name="Denef V.J."/>
            <person name="McMahon K.D."/>
            <person name="Konstantinidis K.T."/>
            <person name="Eloe-Fadrosh E.A."/>
            <person name="Kyrpides N.C."/>
            <person name="Woyke T."/>
        </authorList>
    </citation>
    <scope>NUCLEOTIDE SEQUENCE</scope>
    <source>
        <strain evidence="3">GVMAG-S-1101172-89</strain>
    </source>
</reference>
<dbReference type="SUPFAM" id="SSF52058">
    <property type="entry name" value="L domain-like"/>
    <property type="match status" value="1"/>
</dbReference>
<sequence>MEVLNISSTSLTTFPQIHHTSYKTVNASWNKIRVLWDEELPREIQELNLEGNYLTSDGLLPVWPNTIQILNLCNNRIMDIGFVARWPSALRVLNLSSNHIAHTLSFRNFSRSLEEVDISFSEVTCVLDFPPNLKVFTAISTPLQQIPSKCPDTLVKLNVTHARHLQGIPSYFGNSLEVLELHNVRLRKFPRNLPDSLKFLNLSRNFLQEFCAREKFPPNLELLHIGDNRIMEIPNWLQLFTNLRYTIQNNLLLEIPNSRNCLIAHSQLIGENYMAAARQIQRKWRKYKMTSPFRVWYRVSRVKQELLALAMCPERAGKFEDVSPEWGITAKYLI</sequence>
<dbReference type="PANTHER" id="PTHR47114:SF2">
    <property type="entry name" value="OLIGODENDROCYTE-MYELIN GLYCOPROTEIN"/>
    <property type="match status" value="1"/>
</dbReference>
<dbReference type="InterPro" id="IPR051071">
    <property type="entry name" value="LRR-bact_E3_ubiq_ligases"/>
</dbReference>
<dbReference type="GO" id="GO:0031102">
    <property type="term" value="P:neuron projection regeneration"/>
    <property type="evidence" value="ECO:0007669"/>
    <property type="project" value="TreeGrafter"/>
</dbReference>
<proteinExistence type="predicted"/>
<dbReference type="Gene3D" id="3.80.10.10">
    <property type="entry name" value="Ribonuclease Inhibitor"/>
    <property type="match status" value="2"/>
</dbReference>
<evidence type="ECO:0000313" key="3">
    <source>
        <dbReference type="EMBL" id="QHU12816.1"/>
    </source>
</evidence>
<keyword evidence="1" id="KW-0433">Leucine-rich repeat</keyword>
<evidence type="ECO:0000256" key="1">
    <source>
        <dbReference type="ARBA" id="ARBA00022614"/>
    </source>
</evidence>
<dbReference type="InterPro" id="IPR032675">
    <property type="entry name" value="LRR_dom_sf"/>
</dbReference>
<dbReference type="EMBL" id="MN740810">
    <property type="protein sequence ID" value="QHU12816.1"/>
    <property type="molecule type" value="Genomic_DNA"/>
</dbReference>
<dbReference type="SMART" id="SM00364">
    <property type="entry name" value="LRR_BAC"/>
    <property type="match status" value="3"/>
</dbReference>
<accession>A0A6C0K6W6</accession>
<organism evidence="3">
    <name type="scientific">viral metagenome</name>
    <dbReference type="NCBI Taxonomy" id="1070528"/>
    <lineage>
        <taxon>unclassified sequences</taxon>
        <taxon>metagenomes</taxon>
        <taxon>organismal metagenomes</taxon>
    </lineage>
</organism>
<evidence type="ECO:0000256" key="2">
    <source>
        <dbReference type="ARBA" id="ARBA00022737"/>
    </source>
</evidence>
<protein>
    <submittedName>
        <fullName evidence="3">Uncharacterized protein</fullName>
    </submittedName>
</protein>
<name>A0A6C0K6W6_9ZZZZ</name>
<dbReference type="InterPro" id="IPR001611">
    <property type="entry name" value="Leu-rich_rpt"/>
</dbReference>
<dbReference type="PROSITE" id="PS51450">
    <property type="entry name" value="LRR"/>
    <property type="match status" value="1"/>
</dbReference>
<keyword evidence="2" id="KW-0677">Repeat</keyword>